<proteinExistence type="predicted"/>
<dbReference type="EMBL" id="AP027370">
    <property type="protein sequence ID" value="BDY12140.1"/>
    <property type="molecule type" value="Genomic_DNA"/>
</dbReference>
<evidence type="ECO:0000313" key="2">
    <source>
        <dbReference type="Proteomes" id="UP001321445"/>
    </source>
</evidence>
<evidence type="ECO:0000313" key="1">
    <source>
        <dbReference type="EMBL" id="BDY12140.1"/>
    </source>
</evidence>
<sequence length="100" mass="11750">MSKKSENRCGQIKAYFRREERYEGLQLVFKEHPELKDEILEAIEEAKRETGADPVVFENRCTKDSCPDAFYIEFNDDYDKDGGDFFEIVLKKLGIDKCEQ</sequence>
<name>A0ABM8FKE7_9BACT</name>
<accession>A0ABM8FKE7</accession>
<dbReference type="Proteomes" id="UP001321445">
    <property type="component" value="Chromosome"/>
</dbReference>
<keyword evidence="2" id="KW-1185">Reference proteome</keyword>
<reference evidence="1 2" key="1">
    <citation type="submission" date="2023-03" db="EMBL/GenBank/DDBJ databases">
        <title>Description of Hydrogenimonas sp. ISO32.</title>
        <authorList>
            <person name="Mino S."/>
            <person name="Fukazawa S."/>
            <person name="Sawabe T."/>
        </authorList>
    </citation>
    <scope>NUCLEOTIDE SEQUENCE [LARGE SCALE GENOMIC DNA]</scope>
    <source>
        <strain evidence="1 2">ISO32</strain>
    </source>
</reference>
<dbReference type="RefSeq" id="WP_286337344.1">
    <property type="nucleotide sequence ID" value="NZ_AP027370.1"/>
</dbReference>
<organism evidence="1 2">
    <name type="scientific">Hydrogenimonas cancrithermarum</name>
    <dbReference type="NCBI Taxonomy" id="2993563"/>
    <lineage>
        <taxon>Bacteria</taxon>
        <taxon>Pseudomonadati</taxon>
        <taxon>Campylobacterota</taxon>
        <taxon>Epsilonproteobacteria</taxon>
        <taxon>Campylobacterales</taxon>
        <taxon>Hydrogenimonadaceae</taxon>
        <taxon>Hydrogenimonas</taxon>
    </lineage>
</organism>
<protein>
    <submittedName>
        <fullName evidence="1">Uncharacterized protein</fullName>
    </submittedName>
</protein>
<gene>
    <name evidence="1" type="ORF">HCR_04520</name>
</gene>